<evidence type="ECO:0000256" key="1">
    <source>
        <dbReference type="SAM" id="SignalP"/>
    </source>
</evidence>
<feature type="chain" id="PRO_5046371157" description="LPP20 lipoprotein" evidence="1">
    <location>
        <begin position="24"/>
        <end position="284"/>
    </location>
</feature>
<dbReference type="RefSeq" id="WP_342632800.1">
    <property type="nucleotide sequence ID" value="NZ_CP152382.1"/>
</dbReference>
<keyword evidence="3" id="KW-1185">Reference proteome</keyword>
<organism evidence="2 3">
    <name type="scientific">Marinobacter alkaliphilus</name>
    <dbReference type="NCBI Taxonomy" id="254719"/>
    <lineage>
        <taxon>Bacteria</taxon>
        <taxon>Pseudomonadati</taxon>
        <taxon>Pseudomonadota</taxon>
        <taxon>Gammaproteobacteria</taxon>
        <taxon>Pseudomonadales</taxon>
        <taxon>Marinobacteraceae</taxon>
        <taxon>Marinobacter</taxon>
    </lineage>
</organism>
<sequence>MTTIRLASVLLGTLMMLGCSTLAPVTEEQPLPAYSSAAPLPEWTQSSSGESQAGYWFVGQGQGVSETVARSQAEEHAQLNLVRYLGADVRATGFSRLETRTNVDGIAHESITGTEAIGLSSDAYVSAGTYSYHVRKSGNDFIVWARYDIPHDRFQAAQQAANKAYEDRVAKIAQARELAEKSRYGDVDGLRFALVTGTGVSGFNSLKPVQSETSAVARAKNEATMKVVEALIGQNLAAERVGSTVYLSGHSQGRVFHENIFTRIWVLGSEVKAEVTVLGWTPHR</sequence>
<dbReference type="Proteomes" id="UP001445268">
    <property type="component" value="Plasmid unnamed2"/>
</dbReference>
<protein>
    <recommendedName>
        <fullName evidence="4">LPP20 lipoprotein</fullName>
    </recommendedName>
</protein>
<proteinExistence type="predicted"/>
<dbReference type="PROSITE" id="PS51257">
    <property type="entry name" value="PROKAR_LIPOPROTEIN"/>
    <property type="match status" value="1"/>
</dbReference>
<reference evidence="2 3" key="1">
    <citation type="submission" date="2024-04" db="EMBL/GenBank/DDBJ databases">
        <title>Marinobacter sp. SBY-1.</title>
        <authorList>
            <person name="Pan C."/>
        </authorList>
    </citation>
    <scope>NUCLEOTIDE SEQUENCE [LARGE SCALE GENOMIC DNA]</scope>
    <source>
        <strain evidence="2 3">SBY-1</strain>
        <plasmid evidence="2 3">unnamed2</plasmid>
    </source>
</reference>
<keyword evidence="1" id="KW-0732">Signal</keyword>
<dbReference type="EMBL" id="CP152382">
    <property type="protein sequence ID" value="XAF56252.1"/>
    <property type="molecule type" value="Genomic_DNA"/>
</dbReference>
<feature type="signal peptide" evidence="1">
    <location>
        <begin position="1"/>
        <end position="23"/>
    </location>
</feature>
<evidence type="ECO:0000313" key="2">
    <source>
        <dbReference type="EMBL" id="XAF56252.1"/>
    </source>
</evidence>
<keyword evidence="2" id="KW-0614">Plasmid</keyword>
<gene>
    <name evidence="2" type="ORF">AAGT77_20235</name>
</gene>
<accession>A0ABZ3EB30</accession>
<evidence type="ECO:0000313" key="3">
    <source>
        <dbReference type="Proteomes" id="UP001445268"/>
    </source>
</evidence>
<name>A0ABZ3EB30_9GAMM</name>
<evidence type="ECO:0008006" key="4">
    <source>
        <dbReference type="Google" id="ProtNLM"/>
    </source>
</evidence>
<geneLocation type="plasmid" evidence="2 3">
    <name>unnamed2</name>
</geneLocation>